<feature type="compositionally biased region" description="Basic and acidic residues" evidence="1">
    <location>
        <begin position="25"/>
        <end position="63"/>
    </location>
</feature>
<gene>
    <name evidence="2" type="ORF">M5K25_015368</name>
</gene>
<sequence>MRTMREAGWETRERARTAAIREKFLRRRDVASERESGREKADRSRSSDQGRRSERDRRMDSWRRERKTRKAGVFTGANDGEEMDPVEAVVTSGAGWELEIGRIGGEAEEAIRVGEEKEMRSRV</sequence>
<comment type="caution">
    <text evidence="2">The sequence shown here is derived from an EMBL/GenBank/DDBJ whole genome shotgun (WGS) entry which is preliminary data.</text>
</comment>
<feature type="region of interest" description="Disordered" evidence="1">
    <location>
        <begin position="25"/>
        <end position="86"/>
    </location>
</feature>
<accession>A0ABD0UQ67</accession>
<keyword evidence="3" id="KW-1185">Reference proteome</keyword>
<dbReference type="Proteomes" id="UP001552299">
    <property type="component" value="Unassembled WGS sequence"/>
</dbReference>
<organism evidence="2 3">
    <name type="scientific">Dendrobium thyrsiflorum</name>
    <name type="common">Pinecone-like raceme dendrobium</name>
    <name type="synonym">Orchid</name>
    <dbReference type="NCBI Taxonomy" id="117978"/>
    <lineage>
        <taxon>Eukaryota</taxon>
        <taxon>Viridiplantae</taxon>
        <taxon>Streptophyta</taxon>
        <taxon>Embryophyta</taxon>
        <taxon>Tracheophyta</taxon>
        <taxon>Spermatophyta</taxon>
        <taxon>Magnoliopsida</taxon>
        <taxon>Liliopsida</taxon>
        <taxon>Asparagales</taxon>
        <taxon>Orchidaceae</taxon>
        <taxon>Epidendroideae</taxon>
        <taxon>Malaxideae</taxon>
        <taxon>Dendrobiinae</taxon>
        <taxon>Dendrobium</taxon>
    </lineage>
</organism>
<evidence type="ECO:0000256" key="1">
    <source>
        <dbReference type="SAM" id="MobiDB-lite"/>
    </source>
</evidence>
<proteinExistence type="predicted"/>
<dbReference type="EMBL" id="JANQDX010000012">
    <property type="protein sequence ID" value="KAL0914973.1"/>
    <property type="molecule type" value="Genomic_DNA"/>
</dbReference>
<protein>
    <submittedName>
        <fullName evidence="2">Uncharacterized protein</fullName>
    </submittedName>
</protein>
<name>A0ABD0UQ67_DENTH</name>
<evidence type="ECO:0000313" key="3">
    <source>
        <dbReference type="Proteomes" id="UP001552299"/>
    </source>
</evidence>
<dbReference type="AlphaFoldDB" id="A0ABD0UQ67"/>
<reference evidence="2 3" key="1">
    <citation type="journal article" date="2024" name="Plant Biotechnol. J.">
        <title>Dendrobium thyrsiflorum genome and its molecular insights into genes involved in important horticultural traits.</title>
        <authorList>
            <person name="Chen B."/>
            <person name="Wang J.Y."/>
            <person name="Zheng P.J."/>
            <person name="Li K.L."/>
            <person name="Liang Y.M."/>
            <person name="Chen X.F."/>
            <person name="Zhang C."/>
            <person name="Zhao X."/>
            <person name="He X."/>
            <person name="Zhang G.Q."/>
            <person name="Liu Z.J."/>
            <person name="Xu Q."/>
        </authorList>
    </citation>
    <scope>NUCLEOTIDE SEQUENCE [LARGE SCALE GENOMIC DNA]</scope>
    <source>
        <strain evidence="2">GZMU011</strain>
    </source>
</reference>
<evidence type="ECO:0000313" key="2">
    <source>
        <dbReference type="EMBL" id="KAL0914973.1"/>
    </source>
</evidence>